<protein>
    <submittedName>
        <fullName evidence="1">Uncharacterized protein</fullName>
    </submittedName>
</protein>
<reference evidence="2" key="1">
    <citation type="journal article" date="2019" name="Int. J. Syst. Evol. Microbiol.">
        <title>The Global Catalogue of Microorganisms (GCM) 10K type strain sequencing project: providing services to taxonomists for standard genome sequencing and annotation.</title>
        <authorList>
            <consortium name="The Broad Institute Genomics Platform"/>
            <consortium name="The Broad Institute Genome Sequencing Center for Infectious Disease"/>
            <person name="Wu L."/>
            <person name="Ma J."/>
        </authorList>
    </citation>
    <scope>NUCLEOTIDE SEQUENCE [LARGE SCALE GENOMIC DNA]</scope>
    <source>
        <strain evidence="2">CCM 8912</strain>
    </source>
</reference>
<comment type="caution">
    <text evidence="1">The sequence shown here is derived from an EMBL/GenBank/DDBJ whole genome shotgun (WGS) entry which is preliminary data.</text>
</comment>
<gene>
    <name evidence="1" type="ORF">ACFQ5K_06355</name>
</gene>
<proteinExistence type="predicted"/>
<dbReference type="Proteomes" id="UP001597212">
    <property type="component" value="Unassembled WGS sequence"/>
</dbReference>
<organism evidence="1 2">
    <name type="scientific">Lacticaseibacillus hegangensis</name>
    <dbReference type="NCBI Taxonomy" id="2486010"/>
    <lineage>
        <taxon>Bacteria</taxon>
        <taxon>Bacillati</taxon>
        <taxon>Bacillota</taxon>
        <taxon>Bacilli</taxon>
        <taxon>Lactobacillales</taxon>
        <taxon>Lactobacillaceae</taxon>
        <taxon>Lacticaseibacillus</taxon>
    </lineage>
</organism>
<dbReference type="EMBL" id="JBHTOK010000055">
    <property type="protein sequence ID" value="MFD1440987.1"/>
    <property type="molecule type" value="Genomic_DNA"/>
</dbReference>
<accession>A0ABW4CYP7</accession>
<keyword evidence="2" id="KW-1185">Reference proteome</keyword>
<sequence length="59" mass="7079">MDETTKWLLDQANTLAEQSKDYEDRAFFTALQAFIQEQATRLDQAQGEVDGRFWDHRRW</sequence>
<dbReference type="RefSeq" id="WP_125757959.1">
    <property type="nucleotide sequence ID" value="NZ_JBHTOK010000055.1"/>
</dbReference>
<name>A0ABW4CYP7_9LACO</name>
<evidence type="ECO:0000313" key="2">
    <source>
        <dbReference type="Proteomes" id="UP001597212"/>
    </source>
</evidence>
<evidence type="ECO:0000313" key="1">
    <source>
        <dbReference type="EMBL" id="MFD1440987.1"/>
    </source>
</evidence>